<organism evidence="1 2">
    <name type="scientific">Camellia lanceoleosa</name>
    <dbReference type="NCBI Taxonomy" id="1840588"/>
    <lineage>
        <taxon>Eukaryota</taxon>
        <taxon>Viridiplantae</taxon>
        <taxon>Streptophyta</taxon>
        <taxon>Embryophyta</taxon>
        <taxon>Tracheophyta</taxon>
        <taxon>Spermatophyta</taxon>
        <taxon>Magnoliopsida</taxon>
        <taxon>eudicotyledons</taxon>
        <taxon>Gunneridae</taxon>
        <taxon>Pentapetalae</taxon>
        <taxon>asterids</taxon>
        <taxon>Ericales</taxon>
        <taxon>Theaceae</taxon>
        <taxon>Camellia</taxon>
    </lineage>
</organism>
<sequence length="897" mass="100217">MVTKYIIMLPKSIQLLHVFVVVLSLLLLNYIPVVLGLSSGGVEAANKIRCIEREKQALLKFKEAAVVDFSVLSSWGNEEDKKDCCKWSGVHCNNHSGHVTMLDLDAYGNGGPLTGKVSPSLLELQHLKYLDLSGNWFEGRIPEFIASLSRLQVLNLNEIHFGGPIPHQLGNLSNLRYLDLSYNYLDGPIPHQLGNLSNLRYLDLSYNHLEGPIPDAFGNMISLVQLHLSVNRLEGGIPKSFVNLSRLQSLEMSSNNLTEELSEILHKLSRSENSLQTLNLEGNQLSGTLPNFTRFSSLRELYLSYNQLNGPFPESFGPLPSLVYLDLSRNQITSSLNSFQGIISEAHFSNLYSLQYLYLSFNQLVLNFSSDWDPPFQLREISFASCKLGPYFPKWLQKQNKISELDISAAEISDTVPSWFWDLSPKLKFLNLSCNQITGLLPDLSSKFTDFIGIDLSSNRFTGQIPPLPSNLTFLNLSKNMFSGSISFLCAISGTDYFNYLDLSSNLLSGGLPNCWEHLKALTVINLANNNFSGTLPSSIGSLNAIEALQLRNNSFSGRLPKSMNKCVQLKIIDLEQNRFTGKIQAWIGMHLTSLIVLSLRSNKFYGSIPQDICYLNYIQVLDLSQNDLSGKLPQCFGNFSALVQSNSSDSEETSNFTYTTYEDGMYVTHVDYYVSNALVQWKGQEREFKKLGLLKMIDLSSNKLTGKIPQQVASLAGLVCLNLSRNNLGGRIIQEIGQMKMLEALDLSANRLSGEIPTSLAHLNFLCVLNLSNNNLSGKIPSSTQLETFDASAYSENPKLCGRPLPNKCPGEETVVEPPISTHGKHKGIQEDEDRFITLGFYVSMGIGFIVGFWGVFGTMLCNSPLRYAYFKFLDRIQNWFYVTAVSNMARLQRNL</sequence>
<gene>
    <name evidence="1" type="ORF">LOK49_LG07G01616</name>
</gene>
<reference evidence="1 2" key="1">
    <citation type="journal article" date="2022" name="Plant J.">
        <title>Chromosome-level genome of Camellia lanceoleosa provides a valuable resource for understanding genome evolution and self-incompatibility.</title>
        <authorList>
            <person name="Gong W."/>
            <person name="Xiao S."/>
            <person name="Wang L."/>
            <person name="Liao Z."/>
            <person name="Chang Y."/>
            <person name="Mo W."/>
            <person name="Hu G."/>
            <person name="Li W."/>
            <person name="Zhao G."/>
            <person name="Zhu H."/>
            <person name="Hu X."/>
            <person name="Ji K."/>
            <person name="Xiang X."/>
            <person name="Song Q."/>
            <person name="Yuan D."/>
            <person name="Jin S."/>
            <person name="Zhang L."/>
        </authorList>
    </citation>
    <scope>NUCLEOTIDE SEQUENCE [LARGE SCALE GENOMIC DNA]</scope>
    <source>
        <strain evidence="1">SQ_2022a</strain>
    </source>
</reference>
<dbReference type="Proteomes" id="UP001060215">
    <property type="component" value="Chromosome 7"/>
</dbReference>
<accession>A0ACC0H6B7</accession>
<evidence type="ECO:0000313" key="1">
    <source>
        <dbReference type="EMBL" id="KAI8007391.1"/>
    </source>
</evidence>
<protein>
    <submittedName>
        <fullName evidence="1">Receptor-like protein EIX2</fullName>
    </submittedName>
</protein>
<proteinExistence type="predicted"/>
<name>A0ACC0H6B7_9ERIC</name>
<dbReference type="EMBL" id="CM045764">
    <property type="protein sequence ID" value="KAI8007391.1"/>
    <property type="molecule type" value="Genomic_DNA"/>
</dbReference>
<comment type="caution">
    <text evidence="1">The sequence shown here is derived from an EMBL/GenBank/DDBJ whole genome shotgun (WGS) entry which is preliminary data.</text>
</comment>
<keyword evidence="2" id="KW-1185">Reference proteome</keyword>
<evidence type="ECO:0000313" key="2">
    <source>
        <dbReference type="Proteomes" id="UP001060215"/>
    </source>
</evidence>